<gene>
    <name evidence="2" type="primary">ABSGL_00508.1 scaffold 832</name>
</gene>
<feature type="compositionally biased region" description="Polar residues" evidence="1">
    <location>
        <begin position="119"/>
        <end position="128"/>
    </location>
</feature>
<feature type="compositionally biased region" description="Polar residues" evidence="1">
    <location>
        <begin position="88"/>
        <end position="107"/>
    </location>
</feature>
<feature type="region of interest" description="Disordered" evidence="1">
    <location>
        <begin position="82"/>
        <end position="134"/>
    </location>
</feature>
<feature type="compositionally biased region" description="Low complexity" evidence="1">
    <location>
        <begin position="742"/>
        <end position="752"/>
    </location>
</feature>
<dbReference type="EMBL" id="LT550270">
    <property type="protein sequence ID" value="SAL95190.1"/>
    <property type="molecule type" value="Genomic_DNA"/>
</dbReference>
<feature type="region of interest" description="Disordered" evidence="1">
    <location>
        <begin position="248"/>
        <end position="268"/>
    </location>
</feature>
<name>A0A163ITF9_ABSGL</name>
<feature type="region of interest" description="Disordered" evidence="1">
    <location>
        <begin position="288"/>
        <end position="315"/>
    </location>
</feature>
<evidence type="ECO:0000313" key="3">
    <source>
        <dbReference type="Proteomes" id="UP000078561"/>
    </source>
</evidence>
<keyword evidence="3" id="KW-1185">Reference proteome</keyword>
<reference evidence="2" key="1">
    <citation type="submission" date="2016-04" db="EMBL/GenBank/DDBJ databases">
        <authorList>
            <person name="Evans L.H."/>
            <person name="Alamgir A."/>
            <person name="Owens N."/>
            <person name="Weber N.D."/>
            <person name="Virtaneva K."/>
            <person name="Barbian K."/>
            <person name="Babar A."/>
            <person name="Rosenke K."/>
        </authorList>
    </citation>
    <scope>NUCLEOTIDE SEQUENCE [LARGE SCALE GENOMIC DNA]</scope>
    <source>
        <strain evidence="2">CBS 101.48</strain>
    </source>
</reference>
<proteinExistence type="predicted"/>
<feature type="region of interest" description="Disordered" evidence="1">
    <location>
        <begin position="493"/>
        <end position="557"/>
    </location>
</feature>
<feature type="region of interest" description="Disordered" evidence="1">
    <location>
        <begin position="576"/>
        <end position="768"/>
    </location>
</feature>
<protein>
    <submittedName>
        <fullName evidence="2">Uncharacterized protein</fullName>
    </submittedName>
</protein>
<sequence length="923" mass="101941">MVRKERKQNAADPDMYVPDRVKTTALLGKKPLYPCKDTDDCPDPDGCQGKRIIPSHFFLSSLSFSDMMQELFEEINGYLGDQGKPTVDPSTAGSPTTSILSPLNMSTKGEEEDYIENSKYPTPDSTMDPSDESLKSLSPLQTAMFVESDDDDSSFGTNRGDPRYSPTHPNDHTEQAVCACYKCKDDEPGRLGNNATATTATEPPSSKQRVLHKPKSTSSFGAVSSAKLAHIAGLVKQTLISTPRDILTAPPPTNQQHSLPGSTFDNLSETTPTSYNYDQRDMAVIRPHDDPLSPLGGTFSSHHASNTSERSDLPTFYGDNVASSINLEHRENQWNNSGGDYNLHDLSSSNTCIPGEQQQPLMVEGDTPQLPFLTSSHRLGEPHVIALRTKMARDVGSHDDRINAYNNAYSHCIMARTDMVPWIKKQYSKGPPDLVQNYTPRPKRSSKALFGLFKRHSRIDDPIPSTTLLSANSPSELANTSISSGKSSFLMESLHASSPQPTKSPQSLSTPSWNNDVELPSVHTIQPNQKEQQKSHRSLSPNPSEKKKPSTHSVEEPLSILKKSSSAASLVEPVSILKSPSPGYTTEPSLSKSRSQPSFLGEDRPVTSILKSRSPSPSMESRRATRSRSPIAHPPPPSSHPNSTSKRSHLLCPPPAPSSQPRQRSRSVSPSPQKSRSPSPMSRHSSPSAEHYNGSPRDSYPRQPPHRRSPSPSLVPPSRHHRSPSTPSQDQYLSPKRHSGTNHYRSNSNGSSRSHHTADYGDGSSRKTIHRARSNDYLDSVAPMAPINGSHFLLPLEQQHMAPRRLSHDYRSPPGPMLGSAGRRATDPPHRRRRSMAMDEEDYFSNRQQRPPSTQRQWPAPMGRPLSKRPSKSHLQETTALDDLCAFFQHMPRHILANYLQEAQGDFFLAKDICMEDIMANGI</sequence>
<dbReference type="OrthoDB" id="2283499at2759"/>
<feature type="compositionally biased region" description="Polar residues" evidence="1">
    <location>
        <begin position="495"/>
        <end position="515"/>
    </location>
</feature>
<feature type="compositionally biased region" description="Low complexity" evidence="1">
    <location>
        <begin position="659"/>
        <end position="688"/>
    </location>
</feature>
<accession>A0A163ITF9</accession>
<feature type="region of interest" description="Disordered" evidence="1">
    <location>
        <begin position="806"/>
        <end position="873"/>
    </location>
</feature>
<organism evidence="2">
    <name type="scientific">Absidia glauca</name>
    <name type="common">Pin mould</name>
    <dbReference type="NCBI Taxonomy" id="4829"/>
    <lineage>
        <taxon>Eukaryota</taxon>
        <taxon>Fungi</taxon>
        <taxon>Fungi incertae sedis</taxon>
        <taxon>Mucoromycota</taxon>
        <taxon>Mucoromycotina</taxon>
        <taxon>Mucoromycetes</taxon>
        <taxon>Mucorales</taxon>
        <taxon>Cunninghamellaceae</taxon>
        <taxon>Absidia</taxon>
    </lineage>
</organism>
<feature type="compositionally biased region" description="Polar residues" evidence="1">
    <location>
        <begin position="298"/>
        <end position="308"/>
    </location>
</feature>
<evidence type="ECO:0000256" key="1">
    <source>
        <dbReference type="SAM" id="MobiDB-lite"/>
    </source>
</evidence>
<feature type="compositionally biased region" description="Polar residues" evidence="1">
    <location>
        <begin position="582"/>
        <end position="598"/>
    </location>
</feature>
<feature type="compositionally biased region" description="Polar residues" evidence="1">
    <location>
        <begin position="254"/>
        <end position="268"/>
    </location>
</feature>
<feature type="region of interest" description="Disordered" evidence="1">
    <location>
        <begin position="147"/>
        <end position="171"/>
    </location>
</feature>
<evidence type="ECO:0000313" key="2">
    <source>
        <dbReference type="EMBL" id="SAL95190.1"/>
    </source>
</evidence>
<dbReference type="InParanoid" id="A0A163ITF9"/>
<dbReference type="Proteomes" id="UP000078561">
    <property type="component" value="Unassembled WGS sequence"/>
</dbReference>
<feature type="compositionally biased region" description="Polar residues" evidence="1">
    <location>
        <begin position="464"/>
        <end position="481"/>
    </location>
</feature>
<feature type="compositionally biased region" description="Polar residues" evidence="1">
    <location>
        <begin position="845"/>
        <end position="857"/>
    </location>
</feature>
<feature type="region of interest" description="Disordered" evidence="1">
    <location>
        <begin position="461"/>
        <end position="481"/>
    </location>
</feature>
<feature type="region of interest" description="Disordered" evidence="1">
    <location>
        <begin position="192"/>
        <end position="213"/>
    </location>
</feature>
<dbReference type="AlphaFoldDB" id="A0A163ITF9"/>